<keyword evidence="2" id="KW-1185">Reference proteome</keyword>
<reference evidence="1" key="2">
    <citation type="journal article" date="2023" name="Science">
        <title>Genomic signatures of disease resistance in endangered staghorn corals.</title>
        <authorList>
            <person name="Vollmer S.V."/>
            <person name="Selwyn J.D."/>
            <person name="Despard B.A."/>
            <person name="Roesel C.L."/>
        </authorList>
    </citation>
    <scope>NUCLEOTIDE SEQUENCE</scope>
    <source>
        <strain evidence="1">K2</strain>
    </source>
</reference>
<feature type="non-terminal residue" evidence="1">
    <location>
        <position position="1"/>
    </location>
</feature>
<proteinExistence type="predicted"/>
<gene>
    <name evidence="1" type="ORF">P5673_006902</name>
</gene>
<evidence type="ECO:0000313" key="1">
    <source>
        <dbReference type="EMBL" id="KAK2568854.1"/>
    </source>
</evidence>
<organism evidence="1 2">
    <name type="scientific">Acropora cervicornis</name>
    <name type="common">Staghorn coral</name>
    <dbReference type="NCBI Taxonomy" id="6130"/>
    <lineage>
        <taxon>Eukaryota</taxon>
        <taxon>Metazoa</taxon>
        <taxon>Cnidaria</taxon>
        <taxon>Anthozoa</taxon>
        <taxon>Hexacorallia</taxon>
        <taxon>Scleractinia</taxon>
        <taxon>Astrocoeniina</taxon>
        <taxon>Acroporidae</taxon>
        <taxon>Acropora</taxon>
    </lineage>
</organism>
<dbReference type="EMBL" id="JARQWQ010000011">
    <property type="protein sequence ID" value="KAK2568854.1"/>
    <property type="molecule type" value="Genomic_DNA"/>
</dbReference>
<feature type="non-terminal residue" evidence="1">
    <location>
        <position position="131"/>
    </location>
</feature>
<evidence type="ECO:0000313" key="2">
    <source>
        <dbReference type="Proteomes" id="UP001249851"/>
    </source>
</evidence>
<reference evidence="1" key="1">
    <citation type="journal article" date="2023" name="G3 (Bethesda)">
        <title>Whole genome assembly and annotation of the endangered Caribbean coral Acropora cervicornis.</title>
        <authorList>
            <person name="Selwyn J.D."/>
            <person name="Vollmer S.V."/>
        </authorList>
    </citation>
    <scope>NUCLEOTIDE SEQUENCE</scope>
    <source>
        <strain evidence="1">K2</strain>
    </source>
</reference>
<name>A0AAD9QWT5_ACRCE</name>
<dbReference type="Proteomes" id="UP001249851">
    <property type="component" value="Unassembled WGS sequence"/>
</dbReference>
<protein>
    <submittedName>
        <fullName evidence="1">Uncharacterized protein</fullName>
    </submittedName>
</protein>
<sequence>QFEANSVYDSDLSKSVLCNSSNLNVTQTSKLLHILGNINEDSECHVIINADASCYILKCMERFPWDVNRSLCEHILKHFPSFTIPEFPTSEDQVRRPERVVDFLVKVDQHSGGSEAPSIVFLVIRHLETEL</sequence>
<accession>A0AAD9QWT5</accession>
<comment type="caution">
    <text evidence="1">The sequence shown here is derived from an EMBL/GenBank/DDBJ whole genome shotgun (WGS) entry which is preliminary data.</text>
</comment>
<dbReference type="AlphaFoldDB" id="A0AAD9QWT5"/>